<evidence type="ECO:0000256" key="3">
    <source>
        <dbReference type="ARBA" id="ARBA00023163"/>
    </source>
</evidence>
<keyword evidence="1" id="KW-0805">Transcription regulation</keyword>
<evidence type="ECO:0000256" key="1">
    <source>
        <dbReference type="ARBA" id="ARBA00023015"/>
    </source>
</evidence>
<dbReference type="PANTHER" id="PTHR43280">
    <property type="entry name" value="ARAC-FAMILY TRANSCRIPTIONAL REGULATOR"/>
    <property type="match status" value="1"/>
</dbReference>
<dbReference type="InterPro" id="IPR018060">
    <property type="entry name" value="HTH_AraC"/>
</dbReference>
<dbReference type="InterPro" id="IPR018062">
    <property type="entry name" value="HTH_AraC-typ_CS"/>
</dbReference>
<dbReference type="EMBL" id="JBHLUX010000090">
    <property type="protein sequence ID" value="MFC0473022.1"/>
    <property type="molecule type" value="Genomic_DNA"/>
</dbReference>
<feature type="domain" description="HTH araC/xylS-type" evidence="4">
    <location>
        <begin position="188"/>
        <end position="287"/>
    </location>
</feature>
<dbReference type="InterPro" id="IPR037923">
    <property type="entry name" value="HTH-like"/>
</dbReference>
<dbReference type="PRINTS" id="PR00032">
    <property type="entry name" value="HTHARAC"/>
</dbReference>
<dbReference type="InterPro" id="IPR020449">
    <property type="entry name" value="Tscrpt_reg_AraC-type_HTH"/>
</dbReference>
<sequence length="299" mass="35483">MKERINVVYRKADKQWSESDFDYHSHDKFEIYYFHGGDCKYLIGDRIYQLQPDDIIIMNGLTLHRANPEKTEPYERSIIEFSQEWIRPIVNSLQVPDLLIPFYKLSNSLLRNVDKNILIEIQELIKQISLQVSQQSKLETNMNSINSRMVNGKVSTLFVQLLFKIYELSQSKLSQVPLYESEKEFHVERVINWIDEYFTTDISLSNLADNLNISKYYMSRIFKEVTGFTIMQYLMSCRMNRAKYLLEMYPNKTVLDVAIESGFESPSHFSRFFRQQVKMTPTEYRKRNNCAMSVKSNEK</sequence>
<dbReference type="Proteomes" id="UP001589838">
    <property type="component" value="Unassembled WGS sequence"/>
</dbReference>
<reference evidence="5 6" key="1">
    <citation type="submission" date="2024-09" db="EMBL/GenBank/DDBJ databases">
        <authorList>
            <person name="Sun Q."/>
            <person name="Mori K."/>
        </authorList>
    </citation>
    <scope>NUCLEOTIDE SEQUENCE [LARGE SCALE GENOMIC DNA]</scope>
    <source>
        <strain evidence="5 6">NCAIM B.02610</strain>
    </source>
</reference>
<keyword evidence="2" id="KW-0238">DNA-binding</keyword>
<protein>
    <submittedName>
        <fullName evidence="5">AraC family transcriptional regulator</fullName>
    </submittedName>
</protein>
<comment type="caution">
    <text evidence="5">The sequence shown here is derived from an EMBL/GenBank/DDBJ whole genome shotgun (WGS) entry which is preliminary data.</text>
</comment>
<dbReference type="SUPFAM" id="SSF51215">
    <property type="entry name" value="Regulatory protein AraC"/>
    <property type="match status" value="1"/>
</dbReference>
<dbReference type="Gene3D" id="1.10.10.60">
    <property type="entry name" value="Homeodomain-like"/>
    <property type="match status" value="2"/>
</dbReference>
<dbReference type="Pfam" id="PF02311">
    <property type="entry name" value="AraC_binding"/>
    <property type="match status" value="1"/>
</dbReference>
<dbReference type="SMART" id="SM00342">
    <property type="entry name" value="HTH_ARAC"/>
    <property type="match status" value="1"/>
</dbReference>
<dbReference type="RefSeq" id="WP_335961194.1">
    <property type="nucleotide sequence ID" value="NZ_JAXBLX010000015.1"/>
</dbReference>
<evidence type="ECO:0000313" key="5">
    <source>
        <dbReference type="EMBL" id="MFC0473022.1"/>
    </source>
</evidence>
<evidence type="ECO:0000256" key="2">
    <source>
        <dbReference type="ARBA" id="ARBA00023125"/>
    </source>
</evidence>
<keyword evidence="3" id="KW-0804">Transcription</keyword>
<dbReference type="InterPro" id="IPR014710">
    <property type="entry name" value="RmlC-like_jellyroll"/>
</dbReference>
<dbReference type="InterPro" id="IPR009057">
    <property type="entry name" value="Homeodomain-like_sf"/>
</dbReference>
<organism evidence="5 6">
    <name type="scientific">Halalkalibacter kiskunsagensis</name>
    <dbReference type="NCBI Taxonomy" id="1548599"/>
    <lineage>
        <taxon>Bacteria</taxon>
        <taxon>Bacillati</taxon>
        <taxon>Bacillota</taxon>
        <taxon>Bacilli</taxon>
        <taxon>Bacillales</taxon>
        <taxon>Bacillaceae</taxon>
        <taxon>Halalkalibacter</taxon>
    </lineage>
</organism>
<evidence type="ECO:0000259" key="4">
    <source>
        <dbReference type="PROSITE" id="PS01124"/>
    </source>
</evidence>
<dbReference type="PROSITE" id="PS01124">
    <property type="entry name" value="HTH_ARAC_FAMILY_2"/>
    <property type="match status" value="1"/>
</dbReference>
<dbReference type="Gene3D" id="2.60.120.10">
    <property type="entry name" value="Jelly Rolls"/>
    <property type="match status" value="1"/>
</dbReference>
<dbReference type="Pfam" id="PF12833">
    <property type="entry name" value="HTH_18"/>
    <property type="match status" value="1"/>
</dbReference>
<proteinExistence type="predicted"/>
<dbReference type="SUPFAM" id="SSF46689">
    <property type="entry name" value="Homeodomain-like"/>
    <property type="match status" value="2"/>
</dbReference>
<dbReference type="PROSITE" id="PS00041">
    <property type="entry name" value="HTH_ARAC_FAMILY_1"/>
    <property type="match status" value="1"/>
</dbReference>
<keyword evidence="6" id="KW-1185">Reference proteome</keyword>
<dbReference type="InterPro" id="IPR003313">
    <property type="entry name" value="AraC-bd"/>
</dbReference>
<accession>A0ABV6KI73</accession>
<name>A0ABV6KI73_9BACI</name>
<evidence type="ECO:0000313" key="6">
    <source>
        <dbReference type="Proteomes" id="UP001589838"/>
    </source>
</evidence>
<gene>
    <name evidence="5" type="ORF">ACFFHM_21640</name>
</gene>
<dbReference type="PANTHER" id="PTHR43280:SF28">
    <property type="entry name" value="HTH-TYPE TRANSCRIPTIONAL ACTIVATOR RHAS"/>
    <property type="match status" value="1"/>
</dbReference>